<dbReference type="Proteomes" id="UP000222163">
    <property type="component" value="Unassembled WGS sequence"/>
</dbReference>
<dbReference type="PROSITE" id="PS51257">
    <property type="entry name" value="PROKAR_LIPOPROTEIN"/>
    <property type="match status" value="1"/>
</dbReference>
<proteinExistence type="predicted"/>
<keyword evidence="4" id="KW-1185">Reference proteome</keyword>
<evidence type="ECO:0000313" key="2">
    <source>
        <dbReference type="EMBL" id="PHN98755.1"/>
    </source>
</evidence>
<organism evidence="2 3">
    <name type="scientific">Tenacibaculum discolor</name>
    <dbReference type="NCBI Taxonomy" id="361581"/>
    <lineage>
        <taxon>Bacteria</taxon>
        <taxon>Pseudomonadati</taxon>
        <taxon>Bacteroidota</taxon>
        <taxon>Flavobacteriia</taxon>
        <taxon>Flavobacteriales</taxon>
        <taxon>Flavobacteriaceae</taxon>
        <taxon>Tenacibaculum</taxon>
    </lineage>
</organism>
<dbReference type="EMBL" id="PDUU01000003">
    <property type="protein sequence ID" value="PHN98755.1"/>
    <property type="molecule type" value="Genomic_DNA"/>
</dbReference>
<evidence type="ECO:0000313" key="4">
    <source>
        <dbReference type="Proteomes" id="UP001242342"/>
    </source>
</evidence>
<accession>A0A2G1BYT2</accession>
<dbReference type="RefSeq" id="WP_099214571.1">
    <property type="nucleotide sequence ID" value="NZ_JAUYVU010000017.1"/>
</dbReference>
<reference evidence="1 4" key="3">
    <citation type="submission" date="2023-07" db="EMBL/GenBank/DDBJ databases">
        <title>Genome content predicts the carbon catabolic preferences of heterotrophic bacteria.</title>
        <authorList>
            <person name="Gralka M."/>
        </authorList>
    </citation>
    <scope>NUCLEOTIDE SEQUENCE [LARGE SCALE GENOMIC DNA]</scope>
    <source>
        <strain evidence="1 4">4G03</strain>
    </source>
</reference>
<dbReference type="EMBL" id="JAUYVU010000017">
    <property type="protein sequence ID" value="MDP2542894.1"/>
    <property type="molecule type" value="Genomic_DNA"/>
</dbReference>
<name>A0A2G1BYT2_9FLAO</name>
<dbReference type="AlphaFoldDB" id="A0A2G1BYT2"/>
<reference evidence="2" key="2">
    <citation type="submission" date="2017-10" db="EMBL/GenBank/DDBJ databases">
        <authorList>
            <person name="Enke T.N."/>
            <person name="Cordero O.X."/>
        </authorList>
    </citation>
    <scope>NUCLEOTIDE SEQUENCE</scope>
    <source>
        <strain evidence="2">4G03</strain>
    </source>
</reference>
<comment type="caution">
    <text evidence="2">The sequence shown here is derived from an EMBL/GenBank/DDBJ whole genome shotgun (WGS) entry which is preliminary data.</text>
</comment>
<dbReference type="Proteomes" id="UP001242342">
    <property type="component" value="Unassembled WGS sequence"/>
</dbReference>
<protein>
    <submittedName>
        <fullName evidence="2">Uncharacterized protein</fullName>
    </submittedName>
</protein>
<evidence type="ECO:0000313" key="1">
    <source>
        <dbReference type="EMBL" id="MDP2542894.1"/>
    </source>
</evidence>
<reference evidence="2 3" key="1">
    <citation type="journal article" date="2016" name="Nat. Commun.">
        <title>Microbial interactions lead to rapid micro-scale successions on model marine particles.</title>
        <authorList>
            <person name="Datta M.S."/>
            <person name="Sliwerska E."/>
            <person name="Gore J."/>
            <person name="Polz M.F."/>
            <person name="Cordero O.X."/>
        </authorList>
    </citation>
    <scope>NUCLEOTIDE SEQUENCE [LARGE SCALE GENOMIC DNA]</scope>
    <source>
        <strain evidence="2 3">4G03</strain>
    </source>
</reference>
<sequence length="118" mass="13525">MKRTTIIIFAFILQSCFNYSGNSLSFIVKNKSNSKLDSITVGISKENQTYIRNLAIGQKVNKEIIFNNVKGDGDYFLEIYHKEKIIQSKRFGYFTNGKPLNSSFEISIFKDTTLITPH</sequence>
<evidence type="ECO:0000313" key="3">
    <source>
        <dbReference type="Proteomes" id="UP000222163"/>
    </source>
</evidence>
<gene>
    <name evidence="2" type="ORF">CSC81_04480</name>
    <name evidence="1" type="ORF">Q8W23_15565</name>
</gene>